<dbReference type="GO" id="GO:0000056">
    <property type="term" value="P:ribosomal small subunit export from nucleus"/>
    <property type="evidence" value="ECO:0007669"/>
    <property type="project" value="TreeGrafter"/>
</dbReference>
<organism evidence="3 4">
    <name type="scientific">Chlamydomonas eustigma</name>
    <dbReference type="NCBI Taxonomy" id="1157962"/>
    <lineage>
        <taxon>Eukaryota</taxon>
        <taxon>Viridiplantae</taxon>
        <taxon>Chlorophyta</taxon>
        <taxon>core chlorophytes</taxon>
        <taxon>Chlorophyceae</taxon>
        <taxon>CS clade</taxon>
        <taxon>Chlamydomonadales</taxon>
        <taxon>Chlamydomonadaceae</taxon>
        <taxon>Chlamydomonas</taxon>
    </lineage>
</organism>
<feature type="region of interest" description="Disordered" evidence="2">
    <location>
        <begin position="696"/>
        <end position="748"/>
    </location>
</feature>
<evidence type="ECO:0008006" key="5">
    <source>
        <dbReference type="Google" id="ProtNLM"/>
    </source>
</evidence>
<dbReference type="PANTHER" id="PTHR21531:SF0">
    <property type="entry name" value="PROTEIN LTV1 HOMOLOG"/>
    <property type="match status" value="1"/>
</dbReference>
<dbReference type="Proteomes" id="UP000232323">
    <property type="component" value="Unassembled WGS sequence"/>
</dbReference>
<dbReference type="GO" id="GO:0005829">
    <property type="term" value="C:cytosol"/>
    <property type="evidence" value="ECO:0007669"/>
    <property type="project" value="TreeGrafter"/>
</dbReference>
<feature type="region of interest" description="Disordered" evidence="2">
    <location>
        <begin position="302"/>
        <end position="329"/>
    </location>
</feature>
<feature type="compositionally biased region" description="Basic and acidic residues" evidence="2">
    <location>
        <begin position="145"/>
        <end position="158"/>
    </location>
</feature>
<dbReference type="EMBL" id="BEGY01000029">
    <property type="protein sequence ID" value="GAX78082.1"/>
    <property type="molecule type" value="Genomic_DNA"/>
</dbReference>
<comment type="caution">
    <text evidence="3">The sequence shown here is derived from an EMBL/GenBank/DDBJ whole genome shotgun (WGS) entry which is preliminary data.</text>
</comment>
<dbReference type="STRING" id="1157962.A0A250X5B8"/>
<feature type="region of interest" description="Disordered" evidence="2">
    <location>
        <begin position="137"/>
        <end position="158"/>
    </location>
</feature>
<dbReference type="GO" id="GO:0030688">
    <property type="term" value="C:preribosome, small subunit precursor"/>
    <property type="evidence" value="ECO:0007669"/>
    <property type="project" value="TreeGrafter"/>
</dbReference>
<dbReference type="AlphaFoldDB" id="A0A250X5B8"/>
<dbReference type="InterPro" id="IPR007307">
    <property type="entry name" value="Ltv1"/>
</dbReference>
<evidence type="ECO:0000313" key="4">
    <source>
        <dbReference type="Proteomes" id="UP000232323"/>
    </source>
</evidence>
<feature type="compositionally biased region" description="Basic and acidic residues" evidence="2">
    <location>
        <begin position="696"/>
        <end position="726"/>
    </location>
</feature>
<evidence type="ECO:0000313" key="3">
    <source>
        <dbReference type="EMBL" id="GAX78082.1"/>
    </source>
</evidence>
<feature type="region of interest" description="Disordered" evidence="2">
    <location>
        <begin position="96"/>
        <end position="125"/>
    </location>
</feature>
<protein>
    <recommendedName>
        <fullName evidence="5">Protein LTV1 homolog</fullName>
    </recommendedName>
</protein>
<sequence>MGKKTIPFINKKNATTYSLTYGAEEHDDRGDANSVVQESEVCYPYDDTYSAYGSELEYGCSPYEDEGYVMTEARRKELIELGFPDDGYDYLRHLKELGPSGRKPSSRRDQKVQAEASTSSSAVVSTSEIEQKVVEAAASPAVVEGEGKGQEESEKEEAGIVGPSVFVSGKFIPPTEDQKLLDARQLVVAGKAEKEEDVDKAVAAVSAFARVQNRNKLTRGKIVHDLKDIEASMAFVESKEESARKVAAAEELSKGQGTTVVEVISKAEVSQDGEDGEDGDWGDWFDDFVVEAAKEGPVATIREDGPEISQGYQSAEEDEDGDGGQEASEEQGLIEVLGEGAGAERKGAVVGGCVNAAAKSGYAASIASSYWRPERQDRKGHLGGLDERFETLATQYEGEALGELEEEDAEKARNHADISEYAGMLDEFLLEQAEMELAMQKEALPVGGAGNKSTAAQRAAALLAEELGGDIEDYVGGGEEFEGVQGLNGSDDEDAQGSKKKVEGVEGTVVPVYRKVQALDQVDPEVIAKTRERIAAAEAEAVKRLEVAGDKADETEDHGLAGEAGDLFNEQLPQVFVEREDRWDCESVLSLRSNLDNHPAKIAEPQRRAGSRGAGTIKLSNKTGMPAAYVAGSTTSGHREGNDFECQTSNEVVKQQVCNDAEDSSSNVSDSGHVEQDEGRVIILERKRDETAEEKRLRKASVKDAKREAREAKKALKTMFKEEGTKQKKQAAGHISGAPAGKSTFLIA</sequence>
<dbReference type="GO" id="GO:0005634">
    <property type="term" value="C:nucleus"/>
    <property type="evidence" value="ECO:0007669"/>
    <property type="project" value="TreeGrafter"/>
</dbReference>
<gene>
    <name evidence="3" type="ORF">CEUSTIGMA_g5524.t1</name>
</gene>
<dbReference type="Pfam" id="PF04180">
    <property type="entry name" value="LTV"/>
    <property type="match status" value="1"/>
</dbReference>
<feature type="region of interest" description="Disordered" evidence="2">
    <location>
        <begin position="478"/>
        <end position="502"/>
    </location>
</feature>
<feature type="compositionally biased region" description="Acidic residues" evidence="2">
    <location>
        <begin position="315"/>
        <end position="329"/>
    </location>
</feature>
<dbReference type="PANTHER" id="PTHR21531">
    <property type="entry name" value="LOW-TEMPERATURE VIABILITY PROTEIN LTV1-RELATED"/>
    <property type="match status" value="1"/>
</dbReference>
<feature type="compositionally biased region" description="Low complexity" evidence="2">
    <location>
        <begin position="115"/>
        <end position="125"/>
    </location>
</feature>
<keyword evidence="4" id="KW-1185">Reference proteome</keyword>
<comment type="similarity">
    <text evidence="1">Belongs to the LTV1 family.</text>
</comment>
<name>A0A250X5B8_9CHLO</name>
<accession>A0A250X5B8</accession>
<proteinExistence type="inferred from homology"/>
<dbReference type="GO" id="GO:0042274">
    <property type="term" value="P:ribosomal small subunit biogenesis"/>
    <property type="evidence" value="ECO:0007669"/>
    <property type="project" value="InterPro"/>
</dbReference>
<evidence type="ECO:0000256" key="2">
    <source>
        <dbReference type="SAM" id="MobiDB-lite"/>
    </source>
</evidence>
<reference evidence="3 4" key="1">
    <citation type="submission" date="2017-08" db="EMBL/GenBank/DDBJ databases">
        <title>Acidophilic green algal genome provides insights into adaptation to an acidic environment.</title>
        <authorList>
            <person name="Hirooka S."/>
            <person name="Hirose Y."/>
            <person name="Kanesaki Y."/>
            <person name="Higuchi S."/>
            <person name="Fujiwara T."/>
            <person name="Onuma R."/>
            <person name="Era A."/>
            <person name="Ohbayashi R."/>
            <person name="Uzuka A."/>
            <person name="Nozaki H."/>
            <person name="Yoshikawa H."/>
            <person name="Miyagishima S.Y."/>
        </authorList>
    </citation>
    <scope>NUCLEOTIDE SEQUENCE [LARGE SCALE GENOMIC DNA]</scope>
    <source>
        <strain evidence="3 4">NIES-2499</strain>
    </source>
</reference>
<evidence type="ECO:0000256" key="1">
    <source>
        <dbReference type="ARBA" id="ARBA00009078"/>
    </source>
</evidence>
<dbReference type="OrthoDB" id="5852896at2759"/>